<dbReference type="InterPro" id="IPR013083">
    <property type="entry name" value="Znf_RING/FYVE/PHD"/>
</dbReference>
<keyword evidence="1" id="KW-0479">Metal-binding</keyword>
<dbReference type="InterPro" id="IPR011011">
    <property type="entry name" value="Znf_FYVE_PHD"/>
</dbReference>
<organism evidence="6 7">
    <name type="scientific">Araneus ventricosus</name>
    <name type="common">Orbweaver spider</name>
    <name type="synonym">Epeira ventricosa</name>
    <dbReference type="NCBI Taxonomy" id="182803"/>
    <lineage>
        <taxon>Eukaryota</taxon>
        <taxon>Metazoa</taxon>
        <taxon>Ecdysozoa</taxon>
        <taxon>Arthropoda</taxon>
        <taxon>Chelicerata</taxon>
        <taxon>Arachnida</taxon>
        <taxon>Araneae</taxon>
        <taxon>Araneomorphae</taxon>
        <taxon>Entelegynae</taxon>
        <taxon>Araneoidea</taxon>
        <taxon>Araneidae</taxon>
        <taxon>Araneus</taxon>
    </lineage>
</organism>
<name>A0A4Y2E8G5_ARAVE</name>
<dbReference type="GO" id="GO:0008270">
    <property type="term" value="F:zinc ion binding"/>
    <property type="evidence" value="ECO:0007669"/>
    <property type="project" value="UniProtKB-KW"/>
</dbReference>
<dbReference type="SUPFAM" id="SSF57903">
    <property type="entry name" value="FYVE/PHD zinc finger"/>
    <property type="match status" value="1"/>
</dbReference>
<feature type="domain" description="FYVE-type" evidence="5">
    <location>
        <begin position="42"/>
        <end position="102"/>
    </location>
</feature>
<sequence length="232" mass="26113">MSYENMDCKKRLVKSRSGLKIVRLDDEPTSPFEIREPFWVPDGESPSCAHCHTKFDFLTRRHHCRRCGNVFCNPCCDNKLPLPRMSFVDPVRVCGDCVEVTKKENDFYEKHLKVLISGANFNLDEDNGSGTLIPLFCCVSKDHQAIMFDGGNMWQHNPVPLVDIVSVRVLGSSSSAGATQIAGAVIRFLDFKKDEKEIRLCLADIPNRKQSASWIHGLQKALKFVDPSAKTP</sequence>
<dbReference type="PANTHER" id="PTHR39490">
    <property type="entry name" value="ARRESTIN DOMAIN-CONTAINING PROTEIN D"/>
    <property type="match status" value="1"/>
</dbReference>
<reference evidence="6 7" key="1">
    <citation type="journal article" date="2019" name="Sci. Rep.">
        <title>Orb-weaving spider Araneus ventricosus genome elucidates the spidroin gene catalogue.</title>
        <authorList>
            <person name="Kono N."/>
            <person name="Nakamura H."/>
            <person name="Ohtoshi R."/>
            <person name="Moran D.A.P."/>
            <person name="Shinohara A."/>
            <person name="Yoshida Y."/>
            <person name="Fujiwara M."/>
            <person name="Mori M."/>
            <person name="Tomita M."/>
            <person name="Arakawa K."/>
        </authorList>
    </citation>
    <scope>NUCLEOTIDE SEQUENCE [LARGE SCALE GENOMIC DNA]</scope>
</reference>
<dbReference type="Proteomes" id="UP000499080">
    <property type="component" value="Unassembled WGS sequence"/>
</dbReference>
<dbReference type="InterPro" id="IPR052113">
    <property type="entry name" value="FYVE-type_Zinc_Finger"/>
</dbReference>
<dbReference type="SMART" id="SM00064">
    <property type="entry name" value="FYVE"/>
    <property type="match status" value="1"/>
</dbReference>
<dbReference type="InterPro" id="IPR000306">
    <property type="entry name" value="Znf_FYVE"/>
</dbReference>
<dbReference type="InterPro" id="IPR032031">
    <property type="entry name" value="ZFYVE21_C"/>
</dbReference>
<dbReference type="InterPro" id="IPR017455">
    <property type="entry name" value="Znf_FYVE-rel"/>
</dbReference>
<evidence type="ECO:0000259" key="5">
    <source>
        <dbReference type="PROSITE" id="PS50178"/>
    </source>
</evidence>
<dbReference type="InterPro" id="IPR038632">
    <property type="entry name" value="ZFYVE21_C_sf"/>
</dbReference>
<evidence type="ECO:0000313" key="6">
    <source>
        <dbReference type="EMBL" id="GBM25410.1"/>
    </source>
</evidence>
<dbReference type="EMBL" id="BGPR01000537">
    <property type="protein sequence ID" value="GBM25410.1"/>
    <property type="molecule type" value="Genomic_DNA"/>
</dbReference>
<dbReference type="PANTHER" id="PTHR39490:SF8">
    <property type="entry name" value="ZINC FINGER FYVE DOMAIN-CONTAINING PROTEIN 21"/>
    <property type="match status" value="1"/>
</dbReference>
<dbReference type="CDD" id="cd15727">
    <property type="entry name" value="FYVE_ZF21"/>
    <property type="match status" value="1"/>
</dbReference>
<dbReference type="AlphaFoldDB" id="A0A4Y2E8G5"/>
<evidence type="ECO:0000256" key="2">
    <source>
        <dbReference type="ARBA" id="ARBA00022771"/>
    </source>
</evidence>
<evidence type="ECO:0000256" key="4">
    <source>
        <dbReference type="PROSITE-ProRule" id="PRU00091"/>
    </source>
</evidence>
<dbReference type="Pfam" id="PF16696">
    <property type="entry name" value="ZFYVE21_C"/>
    <property type="match status" value="1"/>
</dbReference>
<dbReference type="Gene3D" id="2.30.29.160">
    <property type="entry name" value="Zinc finger FYVE domain-containing protein 21, C-terminal"/>
    <property type="match status" value="1"/>
</dbReference>
<proteinExistence type="predicted"/>
<protein>
    <submittedName>
        <fullName evidence="6">Zinc finger FYVE domain-containing protein 21</fullName>
    </submittedName>
</protein>
<keyword evidence="3" id="KW-0862">Zinc</keyword>
<keyword evidence="7" id="KW-1185">Reference proteome</keyword>
<dbReference type="Pfam" id="PF01363">
    <property type="entry name" value="FYVE"/>
    <property type="match status" value="1"/>
</dbReference>
<dbReference type="Gene3D" id="3.30.40.10">
    <property type="entry name" value="Zinc/RING finger domain, C3HC4 (zinc finger)"/>
    <property type="match status" value="1"/>
</dbReference>
<dbReference type="PROSITE" id="PS50178">
    <property type="entry name" value="ZF_FYVE"/>
    <property type="match status" value="1"/>
</dbReference>
<evidence type="ECO:0000256" key="3">
    <source>
        <dbReference type="ARBA" id="ARBA00022833"/>
    </source>
</evidence>
<dbReference type="OrthoDB" id="10018316at2759"/>
<comment type="caution">
    <text evidence="6">The sequence shown here is derived from an EMBL/GenBank/DDBJ whole genome shotgun (WGS) entry which is preliminary data.</text>
</comment>
<evidence type="ECO:0000313" key="7">
    <source>
        <dbReference type="Proteomes" id="UP000499080"/>
    </source>
</evidence>
<evidence type="ECO:0000256" key="1">
    <source>
        <dbReference type="ARBA" id="ARBA00022723"/>
    </source>
</evidence>
<gene>
    <name evidence="6" type="primary">Zfyve21</name>
    <name evidence="6" type="ORF">AVEN_245819_1</name>
</gene>
<keyword evidence="2 4" id="KW-0863">Zinc-finger</keyword>
<accession>A0A4Y2E8G5</accession>